<evidence type="ECO:0000256" key="8">
    <source>
        <dbReference type="ARBA" id="ARBA00023125"/>
    </source>
</evidence>
<dbReference type="InterPro" id="IPR006171">
    <property type="entry name" value="TOPRIM_dom"/>
</dbReference>
<dbReference type="Gene3D" id="1.10.460.10">
    <property type="entry name" value="Topoisomerase I, domain 2"/>
    <property type="match status" value="1"/>
</dbReference>
<feature type="site" description="Interaction with DNA" evidence="10">
    <location>
        <position position="146"/>
    </location>
</feature>
<keyword evidence="14" id="KW-1185">Reference proteome</keyword>
<comment type="similarity">
    <text evidence="2 10">Belongs to the type IA topoisomerase family.</text>
</comment>
<dbReference type="EC" id="5.6.2.1" evidence="10"/>
<dbReference type="GO" id="GO:0003917">
    <property type="term" value="F:DNA topoisomerase type I (single strand cut, ATP-independent) activity"/>
    <property type="evidence" value="ECO:0007669"/>
    <property type="project" value="UniProtKB-UniRule"/>
</dbReference>
<organism evidence="13 14">
    <name type="scientific">Conchiformibius steedae</name>
    <dbReference type="NCBI Taxonomy" id="153493"/>
    <lineage>
        <taxon>Bacteria</taxon>
        <taxon>Pseudomonadati</taxon>
        <taxon>Pseudomonadota</taxon>
        <taxon>Betaproteobacteria</taxon>
        <taxon>Neisseriales</taxon>
        <taxon>Neisseriaceae</taxon>
        <taxon>Conchiformibius</taxon>
    </lineage>
</organism>
<keyword evidence="4" id="KW-0863">Zinc-finger</keyword>
<dbReference type="NCBIfam" id="TIGR01051">
    <property type="entry name" value="topA_bact"/>
    <property type="match status" value="1"/>
</dbReference>
<dbReference type="InterPro" id="IPR000380">
    <property type="entry name" value="Topo_IA"/>
</dbReference>
<dbReference type="Proteomes" id="UP000269923">
    <property type="component" value="Unassembled WGS sequence"/>
</dbReference>
<keyword evidence="9 10" id="KW-0413">Isomerase</keyword>
<sequence>MSKNLLIVESPNKIKSVKKYLGGDFEVLASFGHVRDLIPKNGAVDPDNDFAMKYQIISKNSKHVDAIVAAAKEAEQIYLATDPDREGEAISWHIYEILKSKRGLKNIGERIRRVVFHEVTPKGVQAALQNPRGLDINLVDAQQARRALDYLVGFNLSPLLWKKIRRGLSAGRVQSPALRLICERENEIKAFESQEYWSVHLDSHKGRTKFSAKLHQWQGNKLEQFSLPDEAAQAAVLDALAGKPAAVSDVVKKKATRKPAAPYTTSTMQQDAVRKLGFTTDRTMRTAQQLFEGIDVGQGAVGLITYMRTDSVTLSEDALTEIRHYIDNKIGADFLPKSAKIYKTKSKNAQEAHEAVRPTSVYRSPDSVKPFLSADQFKLYQMIWQRTVACQMADAKFDATTVDITVGDGVFRATGQVLVFEGFLKVYQEGQDEDDEQENGKKLPEMAVGDALPVDKLYGEQHFTQPPPRFNEATLVKALEEFGIGRPSTYASIIKTLKDREYVTVEQRRFQPTDTGDIVNKFLTEHFTQYVDYDFTAKLENQLDDIANGKRQWVPVMDNFWQGFHKQVVEKEGIERAKITTEALDEACPKCGSQLQIKFGKRGRFIACSGYPECDYTRNLNETAEEAAKAAEEPTVVEGRECPKCAGQLVYKQGKYGKFIGCANYPKCKHIEPLEPPKDTGVSCPECGKGHLIERKSRFGTPFYSCNTYPDCKYAVSHPPLAESCPQCGWKVLTRKTTKRWGVEKVCPQKSCGWKEQIEPPAPKAAKESAE</sequence>
<dbReference type="InterPro" id="IPR028612">
    <property type="entry name" value="Topoisom_1_IA"/>
</dbReference>
<feature type="site" description="Interaction with DNA" evidence="10">
    <location>
        <position position="33"/>
    </location>
</feature>
<reference evidence="13 14" key="1">
    <citation type="submission" date="2018-11" db="EMBL/GenBank/DDBJ databases">
        <title>Genomes From Bacteria Associated with the Canine Oral Cavity: a Test Case for Automated Genome-Based Taxonomic Assignment.</title>
        <authorList>
            <person name="Coil D.A."/>
            <person name="Jospin G."/>
            <person name="Darling A.E."/>
            <person name="Wallis C."/>
            <person name="Davis I.J."/>
            <person name="Harris S."/>
            <person name="Eisen J.A."/>
            <person name="Holcombe L.J."/>
            <person name="O'Flynn C."/>
        </authorList>
    </citation>
    <scope>NUCLEOTIDE SEQUENCE [LARGE SCALE GENOMIC DNA]</scope>
    <source>
        <strain evidence="13 14">COT-280</strain>
    </source>
</reference>
<dbReference type="InterPro" id="IPR003601">
    <property type="entry name" value="Topo_IA_2"/>
</dbReference>
<evidence type="ECO:0000313" key="13">
    <source>
        <dbReference type="EMBL" id="RRD89546.1"/>
    </source>
</evidence>
<dbReference type="InterPro" id="IPR013497">
    <property type="entry name" value="Topo_IA_cen"/>
</dbReference>
<comment type="subunit">
    <text evidence="10">Monomer.</text>
</comment>
<dbReference type="InterPro" id="IPR013498">
    <property type="entry name" value="Topo_IA_Znf"/>
</dbReference>
<evidence type="ECO:0000256" key="4">
    <source>
        <dbReference type="ARBA" id="ARBA00022771"/>
    </source>
</evidence>
<dbReference type="CDD" id="cd00186">
    <property type="entry name" value="TOP1Ac"/>
    <property type="match status" value="1"/>
</dbReference>
<comment type="caution">
    <text evidence="13">The sequence shown here is derived from an EMBL/GenBank/DDBJ whole genome shotgun (WGS) entry which is preliminary data.</text>
</comment>
<dbReference type="InterPro" id="IPR013826">
    <property type="entry name" value="Topo_IA_cen_sub3"/>
</dbReference>
<feature type="domain" description="Topo IA-type catalytic" evidence="12">
    <location>
        <begin position="135"/>
        <end position="569"/>
    </location>
</feature>
<dbReference type="RefSeq" id="WP_124795613.1">
    <property type="nucleotide sequence ID" value="NZ_RQYC01000014.1"/>
</dbReference>
<dbReference type="SMART" id="SM00437">
    <property type="entry name" value="TOP1Ac"/>
    <property type="match status" value="1"/>
</dbReference>
<dbReference type="Pfam" id="PF01751">
    <property type="entry name" value="Toprim"/>
    <property type="match status" value="1"/>
</dbReference>
<evidence type="ECO:0000256" key="5">
    <source>
        <dbReference type="ARBA" id="ARBA00022833"/>
    </source>
</evidence>
<dbReference type="InterPro" id="IPR013824">
    <property type="entry name" value="Topo_IA_cen_sub1"/>
</dbReference>
<feature type="site" description="Interaction with DNA" evidence="10">
    <location>
        <position position="308"/>
    </location>
</feature>
<feature type="domain" description="Toprim" evidence="11">
    <location>
        <begin position="3"/>
        <end position="119"/>
    </location>
</feature>
<evidence type="ECO:0000256" key="1">
    <source>
        <dbReference type="ARBA" id="ARBA00000213"/>
    </source>
</evidence>
<protein>
    <recommendedName>
        <fullName evidence="10">DNA topoisomerase 1</fullName>
        <ecNumber evidence="10">5.6.2.1</ecNumber>
    </recommendedName>
    <alternativeName>
        <fullName evidence="10">DNA topoisomerase I</fullName>
    </alternativeName>
</protein>
<dbReference type="PANTHER" id="PTHR42785:SF1">
    <property type="entry name" value="DNA TOPOISOMERASE"/>
    <property type="match status" value="1"/>
</dbReference>
<dbReference type="InterPro" id="IPR005733">
    <property type="entry name" value="TopoI_bac-type"/>
</dbReference>
<evidence type="ECO:0000259" key="12">
    <source>
        <dbReference type="PROSITE" id="PS52039"/>
    </source>
</evidence>
<feature type="site" description="Interaction with DNA" evidence="10">
    <location>
        <position position="500"/>
    </location>
</feature>
<evidence type="ECO:0000256" key="3">
    <source>
        <dbReference type="ARBA" id="ARBA00022723"/>
    </source>
</evidence>
<keyword evidence="5" id="KW-0862">Zinc</keyword>
<feature type="site" description="Interaction with DNA" evidence="10">
    <location>
        <position position="149"/>
    </location>
</feature>
<dbReference type="Gene3D" id="3.30.65.10">
    <property type="entry name" value="Bacterial Topoisomerase I, domain 1"/>
    <property type="match status" value="3"/>
</dbReference>
<keyword evidence="7 10" id="KW-0799">Topoisomerase</keyword>
<dbReference type="InterPro" id="IPR003602">
    <property type="entry name" value="Topo_IA_DNA-bd_dom"/>
</dbReference>
<dbReference type="GO" id="GO:0008270">
    <property type="term" value="F:zinc ion binding"/>
    <property type="evidence" value="ECO:0007669"/>
    <property type="project" value="UniProtKB-KW"/>
</dbReference>
<dbReference type="CDD" id="cd03363">
    <property type="entry name" value="TOPRIM_TopoIA_TopoI"/>
    <property type="match status" value="1"/>
</dbReference>
<evidence type="ECO:0000259" key="11">
    <source>
        <dbReference type="PROSITE" id="PS50880"/>
    </source>
</evidence>
<dbReference type="STRING" id="1121352.GCA_000620925_01742"/>
<feature type="active site" description="O-(5'-phospho-DNA)-tyrosine intermediate" evidence="10">
    <location>
        <position position="306"/>
    </location>
</feature>
<dbReference type="GO" id="GO:0006265">
    <property type="term" value="P:DNA topological change"/>
    <property type="evidence" value="ECO:0007669"/>
    <property type="project" value="UniProtKB-UniRule"/>
</dbReference>
<feature type="region of interest" description="Interaction with DNA" evidence="10">
    <location>
        <begin position="169"/>
        <end position="174"/>
    </location>
</feature>
<dbReference type="SUPFAM" id="SSF56712">
    <property type="entry name" value="Prokaryotic type I DNA topoisomerase"/>
    <property type="match status" value="1"/>
</dbReference>
<dbReference type="OrthoDB" id="9803554at2"/>
<dbReference type="HAMAP" id="MF_00952">
    <property type="entry name" value="Topoisom_1_prok"/>
    <property type="match status" value="1"/>
</dbReference>
<feature type="site" description="Interaction with DNA" evidence="10">
    <location>
        <position position="161"/>
    </location>
</feature>
<dbReference type="SMART" id="SM00493">
    <property type="entry name" value="TOPRIM"/>
    <property type="match status" value="1"/>
</dbReference>
<keyword evidence="3" id="KW-0479">Metal-binding</keyword>
<evidence type="ECO:0000256" key="7">
    <source>
        <dbReference type="ARBA" id="ARBA00023029"/>
    </source>
</evidence>
<evidence type="ECO:0000256" key="6">
    <source>
        <dbReference type="ARBA" id="ARBA00022842"/>
    </source>
</evidence>
<keyword evidence="8 10" id="KW-0238">DNA-binding</keyword>
<feature type="site" description="Interaction with DNA" evidence="10">
    <location>
        <position position="145"/>
    </location>
</feature>
<dbReference type="GO" id="GO:0003677">
    <property type="term" value="F:DNA binding"/>
    <property type="evidence" value="ECO:0007669"/>
    <property type="project" value="UniProtKB-KW"/>
</dbReference>
<dbReference type="Gene3D" id="3.40.50.140">
    <property type="match status" value="1"/>
</dbReference>
<dbReference type="SUPFAM" id="SSF57783">
    <property type="entry name" value="Zinc beta-ribbon"/>
    <property type="match status" value="2"/>
</dbReference>
<comment type="catalytic activity">
    <reaction evidence="1 10">
        <text>ATP-independent breakage of single-stranded DNA, followed by passage and rejoining.</text>
        <dbReference type="EC" id="5.6.2.1"/>
    </reaction>
</comment>
<comment type="function">
    <text evidence="10">Releases the supercoiling and torsional tension of DNA, which is introduced during the DNA replication and transcription, by transiently cleaving and rejoining one strand of the DNA duplex. Introduces a single-strand break via transesterification at a target site in duplex DNA. The scissile phosphodiester is attacked by the catalytic tyrosine of the enzyme, resulting in the formation of a DNA-(5'-phosphotyrosyl)-enzyme intermediate and the expulsion of a 3'-OH DNA strand. The free DNA strand then undergoes passage around the unbroken strand, thus removing DNA supercoils. Finally, in the religation step, the DNA 3'-OH attacks the covalent intermediate to expel the active-site tyrosine and restore the DNA phosphodiester backbone.</text>
</comment>
<name>A0A3P2A3S7_9NEIS</name>
<dbReference type="PANTHER" id="PTHR42785">
    <property type="entry name" value="DNA TOPOISOMERASE, TYPE IA, CORE"/>
    <property type="match status" value="1"/>
</dbReference>
<dbReference type="Pfam" id="PF01396">
    <property type="entry name" value="Zn_ribbon_Top1"/>
    <property type="match status" value="4"/>
</dbReference>
<proteinExistence type="inferred from homology"/>
<evidence type="ECO:0000256" key="10">
    <source>
        <dbReference type="HAMAP-Rule" id="MF_00952"/>
    </source>
</evidence>
<dbReference type="Gene3D" id="2.70.20.10">
    <property type="entry name" value="Topoisomerase I, domain 3"/>
    <property type="match status" value="1"/>
</dbReference>
<evidence type="ECO:0000256" key="9">
    <source>
        <dbReference type="ARBA" id="ARBA00023235"/>
    </source>
</evidence>
<keyword evidence="6" id="KW-0460">Magnesium</keyword>
<dbReference type="InterPro" id="IPR013825">
    <property type="entry name" value="Topo_IA_cen_sub2"/>
</dbReference>
<gene>
    <name evidence="10 13" type="primary">topA</name>
    <name evidence="13" type="ORF">EII21_08555</name>
</gene>
<evidence type="ECO:0000256" key="2">
    <source>
        <dbReference type="ARBA" id="ARBA00009446"/>
    </source>
</evidence>
<comment type="caution">
    <text evidence="10">Lacks conserved residue(s) required for the propagation of feature annotation.</text>
</comment>
<dbReference type="GO" id="GO:0005694">
    <property type="term" value="C:chromosome"/>
    <property type="evidence" value="ECO:0007669"/>
    <property type="project" value="InterPro"/>
</dbReference>
<dbReference type="AlphaFoldDB" id="A0A3P2A3S7"/>
<dbReference type="EMBL" id="RQYC01000014">
    <property type="protein sequence ID" value="RRD89546.1"/>
    <property type="molecule type" value="Genomic_DNA"/>
</dbReference>
<dbReference type="Gene3D" id="1.10.290.10">
    <property type="entry name" value="Topoisomerase I, domain 4"/>
    <property type="match status" value="1"/>
</dbReference>
<dbReference type="InterPro" id="IPR023405">
    <property type="entry name" value="Topo_IA_core_domain"/>
</dbReference>
<dbReference type="PROSITE" id="PS50880">
    <property type="entry name" value="TOPRIM"/>
    <property type="match status" value="1"/>
</dbReference>
<accession>A0A3P2A3S7</accession>
<evidence type="ECO:0000313" key="14">
    <source>
        <dbReference type="Proteomes" id="UP000269923"/>
    </source>
</evidence>
<dbReference type="InterPro" id="IPR034149">
    <property type="entry name" value="TOPRIM_TopoI"/>
</dbReference>
<dbReference type="PRINTS" id="PR00417">
    <property type="entry name" value="PRTPISMRASEI"/>
</dbReference>
<dbReference type="SMART" id="SM00436">
    <property type="entry name" value="TOP1Bc"/>
    <property type="match status" value="1"/>
</dbReference>
<dbReference type="PROSITE" id="PS52039">
    <property type="entry name" value="TOPO_IA_2"/>
    <property type="match status" value="1"/>
</dbReference>
<dbReference type="Pfam" id="PF01131">
    <property type="entry name" value="Topoisom_bac"/>
    <property type="match status" value="1"/>
</dbReference>